<keyword evidence="2" id="KW-1185">Reference proteome</keyword>
<accession>A0ACC1YIV1</accession>
<name>A0ACC1YIV1_MELAZ</name>
<comment type="caution">
    <text evidence="1">The sequence shown here is derived from an EMBL/GenBank/DDBJ whole genome shotgun (WGS) entry which is preliminary data.</text>
</comment>
<reference evidence="1 2" key="1">
    <citation type="journal article" date="2023" name="Science">
        <title>Complex scaffold remodeling in plant triterpene biosynthesis.</title>
        <authorList>
            <person name="De La Pena R."/>
            <person name="Hodgson H."/>
            <person name="Liu J.C."/>
            <person name="Stephenson M.J."/>
            <person name="Martin A.C."/>
            <person name="Owen C."/>
            <person name="Harkess A."/>
            <person name="Leebens-Mack J."/>
            <person name="Jimenez L.E."/>
            <person name="Osbourn A."/>
            <person name="Sattely E.S."/>
        </authorList>
    </citation>
    <scope>NUCLEOTIDE SEQUENCE [LARGE SCALE GENOMIC DNA]</scope>
    <source>
        <strain evidence="2">cv. JPN11</strain>
        <tissue evidence="1">Leaf</tissue>
    </source>
</reference>
<dbReference type="EMBL" id="CM051396">
    <property type="protein sequence ID" value="KAJ4723697.1"/>
    <property type="molecule type" value="Genomic_DNA"/>
</dbReference>
<sequence>MQMILYFLLQMILSLLNFLLFPHDHHTGRHSGAASNRSSPLTCVQNLEQNKKPTFASLLSRATELSQFSKDLPLPIHKAIQLLIKLIQSSIGNN</sequence>
<gene>
    <name evidence="1" type="ORF">OWV82_007033</name>
</gene>
<evidence type="ECO:0000313" key="1">
    <source>
        <dbReference type="EMBL" id="KAJ4723697.1"/>
    </source>
</evidence>
<proteinExistence type="predicted"/>
<organism evidence="1 2">
    <name type="scientific">Melia azedarach</name>
    <name type="common">Chinaberry tree</name>
    <dbReference type="NCBI Taxonomy" id="155640"/>
    <lineage>
        <taxon>Eukaryota</taxon>
        <taxon>Viridiplantae</taxon>
        <taxon>Streptophyta</taxon>
        <taxon>Embryophyta</taxon>
        <taxon>Tracheophyta</taxon>
        <taxon>Spermatophyta</taxon>
        <taxon>Magnoliopsida</taxon>
        <taxon>eudicotyledons</taxon>
        <taxon>Gunneridae</taxon>
        <taxon>Pentapetalae</taxon>
        <taxon>rosids</taxon>
        <taxon>malvids</taxon>
        <taxon>Sapindales</taxon>
        <taxon>Meliaceae</taxon>
        <taxon>Melia</taxon>
    </lineage>
</organism>
<dbReference type="Proteomes" id="UP001164539">
    <property type="component" value="Chromosome 3"/>
</dbReference>
<evidence type="ECO:0000313" key="2">
    <source>
        <dbReference type="Proteomes" id="UP001164539"/>
    </source>
</evidence>
<protein>
    <submittedName>
        <fullName evidence="1">Uncharacterized protein</fullName>
    </submittedName>
</protein>